<feature type="binding site" evidence="9">
    <location>
        <position position="234"/>
    </location>
    <ligand>
        <name>Mn(2+)</name>
        <dbReference type="ChEBI" id="CHEBI:29035"/>
    </ligand>
</feature>
<dbReference type="EMBL" id="ARZA01000015">
    <property type="protein sequence ID" value="EOD01825.1"/>
    <property type="molecule type" value="Genomic_DNA"/>
</dbReference>
<dbReference type="PATRIC" id="fig|1304284.3.peg.95"/>
<comment type="function">
    <text evidence="9">CRISPR (clustered regularly interspaced short palindromic repeat), is an adaptive immune system that provides protection against mobile genetic elements (viruses, transposable elements and conjugative plasmids). CRISPR clusters contain spacers, sequences complementary to antecedent mobile elements, and target invading nucleic acids. CRISPR clusters are transcribed and processed into CRISPR RNA (crRNA). Acts as a dsDNA endonuclease. Involved in the integration of spacer DNA into the CRISPR cassette.</text>
</comment>
<dbReference type="Gene3D" id="1.20.120.920">
    <property type="entry name" value="CRISPR-associated endonuclease Cas1, C-terminal domain"/>
    <property type="match status" value="1"/>
</dbReference>
<evidence type="ECO:0000256" key="9">
    <source>
        <dbReference type="HAMAP-Rule" id="MF_01470"/>
    </source>
</evidence>
<accession>R1CHQ5</accession>
<dbReference type="CDD" id="cd09722">
    <property type="entry name" value="Cas1_I-B"/>
    <property type="match status" value="1"/>
</dbReference>
<evidence type="ECO:0000256" key="6">
    <source>
        <dbReference type="ARBA" id="ARBA00023118"/>
    </source>
</evidence>
<dbReference type="GO" id="GO:0003677">
    <property type="term" value="F:DNA binding"/>
    <property type="evidence" value="ECO:0007669"/>
    <property type="project" value="UniProtKB-KW"/>
</dbReference>
<evidence type="ECO:0000256" key="2">
    <source>
        <dbReference type="ARBA" id="ARBA00022723"/>
    </source>
</evidence>
<keyword evidence="2 9" id="KW-0479">Metal-binding</keyword>
<dbReference type="InterPro" id="IPR042211">
    <property type="entry name" value="CRISPR-assoc_Cas1_N"/>
</dbReference>
<dbReference type="OrthoDB" id="9803119at2"/>
<dbReference type="GO" id="GO:0016787">
    <property type="term" value="F:hydrolase activity"/>
    <property type="evidence" value="ECO:0007669"/>
    <property type="project" value="UniProtKB-KW"/>
</dbReference>
<sequence length="327" mass="39374">MDRDYYIFSNGRLKRKDNTIYFIDSQDNKNSIPVEQTNSLHIFGEVDLNTKLLNYLPKYGVILNFYNYYGYYSGTYYPRKKNVSGFTVVKQALHNFDYNKRLFLAKSFIDSAVHHILRNMRRHKEDIKELIEKIELERLNIERANRIDELMGIEGRIRKYYYQSFNWILRDDFTIERREKRPPKDPVNALISFGNSLMYTAVLSEIYKTQLDPTISYLHEPSTKRFSLSLDIAEIFKPLIVDSVIFYLINNRIITLENFDDQDGICFLNEQGRKKFIREYEKKMSTTIKHRKLKRKVSYKMFIRLECYKLIKHFIGDEVYKPLKAWW</sequence>
<dbReference type="RefSeq" id="WP_006305878.1">
    <property type="nucleotide sequence ID" value="NZ_ARZA01000015.1"/>
</dbReference>
<dbReference type="GO" id="GO:0004520">
    <property type="term" value="F:DNA endonuclease activity"/>
    <property type="evidence" value="ECO:0007669"/>
    <property type="project" value="InterPro"/>
</dbReference>
<dbReference type="NCBIfam" id="TIGR03641">
    <property type="entry name" value="cas1_HMARI"/>
    <property type="match status" value="1"/>
</dbReference>
<comment type="similarity">
    <text evidence="9">Belongs to the CRISPR-associated endonuclease Cas1 family.</text>
</comment>
<feature type="binding site" evidence="9">
    <location>
        <position position="154"/>
    </location>
    <ligand>
        <name>Mn(2+)</name>
        <dbReference type="ChEBI" id="CHEBI:29035"/>
    </ligand>
</feature>
<dbReference type="AlphaFoldDB" id="R1CHQ5"/>
<keyword evidence="10" id="KW-0175">Coiled coil</keyword>
<dbReference type="PANTHER" id="PTHR43219:SF2">
    <property type="entry name" value="CRISPR-ASSOCIATED ENDONUCLEASE CAS1"/>
    <property type="match status" value="1"/>
</dbReference>
<evidence type="ECO:0000256" key="10">
    <source>
        <dbReference type="SAM" id="Coils"/>
    </source>
</evidence>
<keyword evidence="4 9" id="KW-0378">Hydrolase</keyword>
<reference evidence="11 12" key="1">
    <citation type="journal article" date="2015" name="Geomicrobiol. J.">
        <title>Caldisalinibacter kiritimatiensis gen. nov., sp. nov., a moderately thermohalophilic thiosulfate-reducing bacterium from a hypersaline microbial mat.</title>
        <authorList>
            <person name="Ben Hania W."/>
            <person name="Joseph M."/>
            <person name="Fiebig A."/>
            <person name="Bunk B."/>
            <person name="Klenk H.-P."/>
            <person name="Fardeau M.-L."/>
            <person name="Spring S."/>
        </authorList>
    </citation>
    <scope>NUCLEOTIDE SEQUENCE [LARGE SCALE GENOMIC DNA]</scope>
    <source>
        <strain evidence="11 12">L21-TH-D2</strain>
    </source>
</reference>
<proteinExistence type="inferred from homology"/>
<comment type="caution">
    <text evidence="11">The sequence shown here is derived from an EMBL/GenBank/DDBJ whole genome shotgun (WGS) entry which is preliminary data.</text>
</comment>
<evidence type="ECO:0000313" key="11">
    <source>
        <dbReference type="EMBL" id="EOD01825.1"/>
    </source>
</evidence>
<gene>
    <name evidence="9" type="primary">cas1</name>
    <name evidence="11" type="ORF">L21TH_0097</name>
</gene>
<evidence type="ECO:0000256" key="4">
    <source>
        <dbReference type="ARBA" id="ARBA00022801"/>
    </source>
</evidence>
<dbReference type="EC" id="3.1.-.-" evidence="9"/>
<keyword evidence="7 9" id="KW-0238">DNA-binding</keyword>
<evidence type="ECO:0000256" key="7">
    <source>
        <dbReference type="ARBA" id="ARBA00023125"/>
    </source>
</evidence>
<dbReference type="HAMAP" id="MF_01470">
    <property type="entry name" value="Cas1"/>
    <property type="match status" value="1"/>
</dbReference>
<dbReference type="eggNOG" id="COG1518">
    <property type="taxonomic scope" value="Bacteria"/>
</dbReference>
<keyword evidence="12" id="KW-1185">Reference proteome</keyword>
<evidence type="ECO:0000256" key="8">
    <source>
        <dbReference type="ARBA" id="ARBA00023211"/>
    </source>
</evidence>
<comment type="subunit">
    <text evidence="9">Homodimer, forms a heterotetramer with a Cas2 homodimer.</text>
</comment>
<name>R1CHQ5_9FIRM</name>
<comment type="cofactor">
    <cofactor evidence="9">
        <name>Mg(2+)</name>
        <dbReference type="ChEBI" id="CHEBI:18420"/>
    </cofactor>
    <cofactor evidence="9">
        <name>Mn(2+)</name>
        <dbReference type="ChEBI" id="CHEBI:29035"/>
    </cofactor>
</comment>
<dbReference type="InterPro" id="IPR019858">
    <property type="entry name" value="CRISPR-assoc_Cas1_HMARI/TNEAP"/>
</dbReference>
<keyword evidence="6 9" id="KW-0051">Antiviral defense</keyword>
<evidence type="ECO:0000256" key="1">
    <source>
        <dbReference type="ARBA" id="ARBA00022722"/>
    </source>
</evidence>
<dbReference type="NCBIfam" id="TIGR00287">
    <property type="entry name" value="cas1"/>
    <property type="match status" value="1"/>
</dbReference>
<dbReference type="Pfam" id="PF01867">
    <property type="entry name" value="Cas_Cas1"/>
    <property type="match status" value="1"/>
</dbReference>
<keyword evidence="8 9" id="KW-0464">Manganese</keyword>
<keyword evidence="5 9" id="KW-0460">Magnesium</keyword>
<dbReference type="PANTHER" id="PTHR43219">
    <property type="entry name" value="CRISPR-ASSOCIATED ENDONUCLEASE CAS1"/>
    <property type="match status" value="1"/>
</dbReference>
<keyword evidence="1 9" id="KW-0540">Nuclease</keyword>
<dbReference type="STRING" id="1304284.L21TH_0097"/>
<dbReference type="InterPro" id="IPR042206">
    <property type="entry name" value="CRISPR-assoc_Cas1_C"/>
</dbReference>
<dbReference type="GO" id="GO:0051607">
    <property type="term" value="P:defense response to virus"/>
    <property type="evidence" value="ECO:0007669"/>
    <property type="project" value="UniProtKB-UniRule"/>
</dbReference>
<organism evidence="11 12">
    <name type="scientific">Caldisalinibacter kiritimatiensis</name>
    <dbReference type="NCBI Taxonomy" id="1304284"/>
    <lineage>
        <taxon>Bacteria</taxon>
        <taxon>Bacillati</taxon>
        <taxon>Bacillota</taxon>
        <taxon>Tissierellia</taxon>
        <taxon>Tissierellales</taxon>
        <taxon>Thermohalobacteraceae</taxon>
        <taxon>Caldisalinibacter</taxon>
    </lineage>
</organism>
<protein>
    <recommendedName>
        <fullName evidence="9">CRISPR-associated endonuclease Cas1</fullName>
        <ecNumber evidence="9">3.1.-.-</ecNumber>
    </recommendedName>
</protein>
<feature type="binding site" evidence="9">
    <location>
        <position position="219"/>
    </location>
    <ligand>
        <name>Mn(2+)</name>
        <dbReference type="ChEBI" id="CHEBI:29035"/>
    </ligand>
</feature>
<dbReference type="GO" id="GO:0046872">
    <property type="term" value="F:metal ion binding"/>
    <property type="evidence" value="ECO:0007669"/>
    <property type="project" value="UniProtKB-UniRule"/>
</dbReference>
<feature type="coiled-coil region" evidence="10">
    <location>
        <begin position="113"/>
        <end position="147"/>
    </location>
</feature>
<dbReference type="InterPro" id="IPR002729">
    <property type="entry name" value="CRISPR-assoc_Cas1"/>
</dbReference>
<dbReference type="Gene3D" id="3.100.10.20">
    <property type="entry name" value="CRISPR-associated endonuclease Cas1, N-terminal domain"/>
    <property type="match status" value="1"/>
</dbReference>
<keyword evidence="3 9" id="KW-0255">Endonuclease</keyword>
<evidence type="ECO:0000256" key="3">
    <source>
        <dbReference type="ARBA" id="ARBA00022759"/>
    </source>
</evidence>
<evidence type="ECO:0000313" key="12">
    <source>
        <dbReference type="Proteomes" id="UP000013378"/>
    </source>
</evidence>
<evidence type="ECO:0000256" key="5">
    <source>
        <dbReference type="ARBA" id="ARBA00022842"/>
    </source>
</evidence>
<dbReference type="GO" id="GO:0043571">
    <property type="term" value="P:maintenance of CRISPR repeat elements"/>
    <property type="evidence" value="ECO:0007669"/>
    <property type="project" value="UniProtKB-UniRule"/>
</dbReference>
<dbReference type="Proteomes" id="UP000013378">
    <property type="component" value="Unassembled WGS sequence"/>
</dbReference>